<accession>A0A1X0IP09</accession>
<evidence type="ECO:0008006" key="6">
    <source>
        <dbReference type="Google" id="ProtNLM"/>
    </source>
</evidence>
<keyword evidence="5" id="KW-1185">Reference proteome</keyword>
<dbReference type="InterPro" id="IPR000014">
    <property type="entry name" value="PAS"/>
</dbReference>
<dbReference type="InterPro" id="IPR000160">
    <property type="entry name" value="GGDEF_dom"/>
</dbReference>
<comment type="caution">
    <text evidence="4">The sequence shown here is derived from an EMBL/GenBank/DDBJ whole genome shotgun (WGS) entry which is preliminary data.</text>
</comment>
<dbReference type="SMART" id="SM00086">
    <property type="entry name" value="PAC"/>
    <property type="match status" value="2"/>
</dbReference>
<dbReference type="Pfam" id="PF00990">
    <property type="entry name" value="GGDEF"/>
    <property type="match status" value="1"/>
</dbReference>
<dbReference type="InterPro" id="IPR013655">
    <property type="entry name" value="PAS_fold_3"/>
</dbReference>
<dbReference type="InterPro" id="IPR052155">
    <property type="entry name" value="Biofilm_reg_signaling"/>
</dbReference>
<evidence type="ECO:0000259" key="2">
    <source>
        <dbReference type="PROSITE" id="PS50113"/>
    </source>
</evidence>
<dbReference type="NCBIfam" id="TIGR00229">
    <property type="entry name" value="sensory_box"/>
    <property type="match status" value="2"/>
</dbReference>
<dbReference type="PROSITE" id="PS50113">
    <property type="entry name" value="PAC"/>
    <property type="match status" value="2"/>
</dbReference>
<dbReference type="Gene3D" id="3.30.70.270">
    <property type="match status" value="1"/>
</dbReference>
<dbReference type="InterPro" id="IPR035965">
    <property type="entry name" value="PAS-like_dom_sf"/>
</dbReference>
<gene>
    <name evidence="4" type="ORF">BST42_20550</name>
</gene>
<dbReference type="SMART" id="SM00267">
    <property type="entry name" value="GGDEF"/>
    <property type="match status" value="1"/>
</dbReference>
<dbReference type="PROSITE" id="PS50112">
    <property type="entry name" value="PAS"/>
    <property type="match status" value="2"/>
</dbReference>
<feature type="domain" description="PAS" evidence="1">
    <location>
        <begin position="27"/>
        <end position="58"/>
    </location>
</feature>
<organism evidence="4 5">
    <name type="scientific">Mycolicibacterium rhodesiae</name>
    <name type="common">Mycobacterium rhodesiae</name>
    <dbReference type="NCBI Taxonomy" id="36814"/>
    <lineage>
        <taxon>Bacteria</taxon>
        <taxon>Bacillati</taxon>
        <taxon>Actinomycetota</taxon>
        <taxon>Actinomycetes</taxon>
        <taxon>Mycobacteriales</taxon>
        <taxon>Mycobacteriaceae</taxon>
        <taxon>Mycolicibacterium</taxon>
    </lineage>
</organism>
<dbReference type="CDD" id="cd00130">
    <property type="entry name" value="PAS"/>
    <property type="match status" value="3"/>
</dbReference>
<dbReference type="InterPro" id="IPR000700">
    <property type="entry name" value="PAS-assoc_C"/>
</dbReference>
<protein>
    <recommendedName>
        <fullName evidence="6">PAS domain S-box/diguanylate cyclase (GGDEF) domain-containing protein</fullName>
    </recommendedName>
</protein>
<evidence type="ECO:0000313" key="4">
    <source>
        <dbReference type="EMBL" id="ORB50142.1"/>
    </source>
</evidence>
<feature type="domain" description="PAC" evidence="2">
    <location>
        <begin position="222"/>
        <end position="274"/>
    </location>
</feature>
<evidence type="ECO:0000259" key="1">
    <source>
        <dbReference type="PROSITE" id="PS50112"/>
    </source>
</evidence>
<dbReference type="Pfam" id="PF13426">
    <property type="entry name" value="PAS_9"/>
    <property type="match status" value="2"/>
</dbReference>
<dbReference type="EMBL" id="MVIH01000011">
    <property type="protein sequence ID" value="ORB50142.1"/>
    <property type="molecule type" value="Genomic_DNA"/>
</dbReference>
<dbReference type="SUPFAM" id="SSF55785">
    <property type="entry name" value="PYP-like sensor domain (PAS domain)"/>
    <property type="match status" value="3"/>
</dbReference>
<dbReference type="SMART" id="SM00091">
    <property type="entry name" value="PAS"/>
    <property type="match status" value="3"/>
</dbReference>
<evidence type="ECO:0000259" key="3">
    <source>
        <dbReference type="PROSITE" id="PS50887"/>
    </source>
</evidence>
<dbReference type="Gene3D" id="3.30.450.20">
    <property type="entry name" value="PAS domain"/>
    <property type="match status" value="3"/>
</dbReference>
<evidence type="ECO:0000313" key="5">
    <source>
        <dbReference type="Proteomes" id="UP000192534"/>
    </source>
</evidence>
<dbReference type="InterPro" id="IPR029787">
    <property type="entry name" value="Nucleotide_cyclase"/>
</dbReference>
<feature type="domain" description="PAS" evidence="1">
    <location>
        <begin position="150"/>
        <end position="212"/>
    </location>
</feature>
<dbReference type="NCBIfam" id="TIGR00254">
    <property type="entry name" value="GGDEF"/>
    <property type="match status" value="1"/>
</dbReference>
<dbReference type="AlphaFoldDB" id="A0A1X0IP09"/>
<dbReference type="RefSeq" id="WP_165760889.1">
    <property type="nucleotide sequence ID" value="NZ_JACKUO010000018.1"/>
</dbReference>
<dbReference type="SUPFAM" id="SSF55073">
    <property type="entry name" value="Nucleotide cyclase"/>
    <property type="match status" value="1"/>
</dbReference>
<dbReference type="PROSITE" id="PS50887">
    <property type="entry name" value="GGDEF"/>
    <property type="match status" value="1"/>
</dbReference>
<dbReference type="PANTHER" id="PTHR44757">
    <property type="entry name" value="DIGUANYLATE CYCLASE DGCP"/>
    <property type="match status" value="1"/>
</dbReference>
<dbReference type="CDD" id="cd01949">
    <property type="entry name" value="GGDEF"/>
    <property type="match status" value="1"/>
</dbReference>
<feature type="domain" description="GGDEF" evidence="3">
    <location>
        <begin position="432"/>
        <end position="558"/>
    </location>
</feature>
<proteinExistence type="predicted"/>
<reference evidence="4 5" key="1">
    <citation type="submission" date="2016-12" db="EMBL/GenBank/DDBJ databases">
        <title>The new phylogeny of genus Mycobacterium.</title>
        <authorList>
            <person name="Tortoli E."/>
            <person name="Trovato A."/>
            <person name="Cirillo D.M."/>
        </authorList>
    </citation>
    <scope>NUCLEOTIDE SEQUENCE [LARGE SCALE GENOMIC DNA]</scope>
    <source>
        <strain evidence="4 5">DSM 44223</strain>
    </source>
</reference>
<dbReference type="InterPro" id="IPR043128">
    <property type="entry name" value="Rev_trsase/Diguanyl_cyclase"/>
</dbReference>
<dbReference type="Proteomes" id="UP000192534">
    <property type="component" value="Unassembled WGS sequence"/>
</dbReference>
<name>A0A1X0IP09_MYCRH</name>
<dbReference type="Pfam" id="PF08447">
    <property type="entry name" value="PAS_3"/>
    <property type="match status" value="1"/>
</dbReference>
<feature type="domain" description="PAC" evidence="2">
    <location>
        <begin position="348"/>
        <end position="400"/>
    </location>
</feature>
<dbReference type="PANTHER" id="PTHR44757:SF2">
    <property type="entry name" value="BIOFILM ARCHITECTURE MAINTENANCE PROTEIN MBAA"/>
    <property type="match status" value="1"/>
</dbReference>
<sequence>MDGGAQVSVDALAAEAGFAALPPEAGIVVQNADGEIIAASTVAQEILGLSSDQMLGRTSQDPRWAAVDEDGRFLEGAEAPAMVARRTRITVRDRIMGVHRPGSDAAGRHVWLHVDAVPLFRADDPDPWAVVAAFRPVSGETLHTLQLRESERLFRMIAEYSSDMVAWQLVDDTSFLWASPASRTVLGFEPDDLIGTYGIDLVHPDDGAELAETWQTTNGAVTRFLMRMRHADGEYRWIETTAHVLPGEEDRPQEMITAHRDVSDRVQAEQARDAAVRMFELTMSRATIGVGWRMLDGTLARVNPALCSILGRSAEQLVGHSLREFATDDGSVFEDAVAAVHAGARTHHESERQFLRPDGTVVWCLHTVVGLPDEFGVVSSSLVQLQDITQQKKAVAQLEEAALSDPLTGLSNRTVLEDRLTRALGRARLTNTLVGVLFIDLDNFKSVNDRYGHDIGDKVLCEIGIRLSDAVRDADTVVRLGGDEFVVVRERLHDLTQLDDLAEHIGHRLSTPFDVESHELSVSASIGRAAGSDLTAAQLLSRADEAMYRTKRDRRGGG</sequence>
<dbReference type="InterPro" id="IPR001610">
    <property type="entry name" value="PAC"/>
</dbReference>